<protein>
    <submittedName>
        <fullName evidence="1">Uncharacterized protein</fullName>
    </submittedName>
</protein>
<comment type="caution">
    <text evidence="1">The sequence shown here is derived from an EMBL/GenBank/DDBJ whole genome shotgun (WGS) entry which is preliminary data.</text>
</comment>
<keyword evidence="2" id="KW-1185">Reference proteome</keyword>
<dbReference type="AlphaFoldDB" id="A0AAV8YXP8"/>
<evidence type="ECO:0000313" key="1">
    <source>
        <dbReference type="EMBL" id="KAJ8955477.1"/>
    </source>
</evidence>
<accession>A0AAV8YXP8</accession>
<reference evidence="1" key="1">
    <citation type="journal article" date="2023" name="Insect Mol. Biol.">
        <title>Genome sequencing provides insights into the evolution of gene families encoding plant cell wall-degrading enzymes in longhorned beetles.</title>
        <authorList>
            <person name="Shin N.R."/>
            <person name="Okamura Y."/>
            <person name="Kirsch R."/>
            <person name="Pauchet Y."/>
        </authorList>
    </citation>
    <scope>NUCLEOTIDE SEQUENCE</scope>
    <source>
        <strain evidence="1">AMC_N1</strain>
    </source>
</reference>
<dbReference type="Proteomes" id="UP001162162">
    <property type="component" value="Unassembled WGS sequence"/>
</dbReference>
<evidence type="ECO:0000313" key="2">
    <source>
        <dbReference type="Proteomes" id="UP001162162"/>
    </source>
</evidence>
<dbReference type="EMBL" id="JAPWTK010000038">
    <property type="protein sequence ID" value="KAJ8955477.1"/>
    <property type="molecule type" value="Genomic_DNA"/>
</dbReference>
<organism evidence="1 2">
    <name type="scientific">Aromia moschata</name>
    <dbReference type="NCBI Taxonomy" id="1265417"/>
    <lineage>
        <taxon>Eukaryota</taxon>
        <taxon>Metazoa</taxon>
        <taxon>Ecdysozoa</taxon>
        <taxon>Arthropoda</taxon>
        <taxon>Hexapoda</taxon>
        <taxon>Insecta</taxon>
        <taxon>Pterygota</taxon>
        <taxon>Neoptera</taxon>
        <taxon>Endopterygota</taxon>
        <taxon>Coleoptera</taxon>
        <taxon>Polyphaga</taxon>
        <taxon>Cucujiformia</taxon>
        <taxon>Chrysomeloidea</taxon>
        <taxon>Cerambycidae</taxon>
        <taxon>Cerambycinae</taxon>
        <taxon>Callichromatini</taxon>
        <taxon>Aromia</taxon>
    </lineage>
</organism>
<sequence length="114" mass="12864">MELQSDEDSLDYVENAALLLNKPEELAGNCPESDPLLSEAQLIDGTTILDEFDIRIPQPQYVSKEPIHTKSLCAILRMGTSDRNEGKRNLVDETYESEKRFKPVDSDDSDSDLF</sequence>
<proteinExistence type="predicted"/>
<name>A0AAV8YXP8_9CUCU</name>
<gene>
    <name evidence="1" type="ORF">NQ318_003578</name>
</gene>